<dbReference type="PANTHER" id="PTHR31743">
    <property type="entry name" value="TRANSIENT RECEPTOR POTENTIAL CHANNEL 4-ASSOCIATED PROTEIN TCPC4AP"/>
    <property type="match status" value="1"/>
</dbReference>
<dbReference type="GO" id="GO:0019902">
    <property type="term" value="F:phosphatase binding"/>
    <property type="evidence" value="ECO:0007669"/>
    <property type="project" value="TreeGrafter"/>
</dbReference>
<dbReference type="EMBL" id="CAACVS010000001">
    <property type="protein sequence ID" value="VEU33346.1"/>
    <property type="molecule type" value="Genomic_DNA"/>
</dbReference>
<feature type="compositionally biased region" description="Basic and acidic residues" evidence="1">
    <location>
        <begin position="524"/>
        <end position="538"/>
    </location>
</feature>
<dbReference type="InterPro" id="IPR022162">
    <property type="entry name" value="TRPC4AP"/>
</dbReference>
<feature type="region of interest" description="Disordered" evidence="1">
    <location>
        <begin position="493"/>
        <end position="579"/>
    </location>
</feature>
<dbReference type="OrthoDB" id="1866965at2759"/>
<feature type="region of interest" description="Disordered" evidence="1">
    <location>
        <begin position="821"/>
        <end position="846"/>
    </location>
</feature>
<accession>A0A448YU80</accession>
<feature type="compositionally biased region" description="Basic and acidic residues" evidence="1">
    <location>
        <begin position="1189"/>
        <end position="1209"/>
    </location>
</feature>
<feature type="region of interest" description="Disordered" evidence="1">
    <location>
        <begin position="1"/>
        <end position="86"/>
    </location>
</feature>
<evidence type="ECO:0000313" key="3">
    <source>
        <dbReference type="Proteomes" id="UP000291116"/>
    </source>
</evidence>
<feature type="compositionally biased region" description="Acidic residues" evidence="1">
    <location>
        <begin position="35"/>
        <end position="64"/>
    </location>
</feature>
<feature type="region of interest" description="Disordered" evidence="1">
    <location>
        <begin position="99"/>
        <end position="152"/>
    </location>
</feature>
<dbReference type="Pfam" id="PF12463">
    <property type="entry name" value="DUF3689"/>
    <property type="match status" value="3"/>
</dbReference>
<dbReference type="GO" id="GO:0006511">
    <property type="term" value="P:ubiquitin-dependent protein catabolic process"/>
    <property type="evidence" value="ECO:0007669"/>
    <property type="project" value="InterPro"/>
</dbReference>
<dbReference type="PANTHER" id="PTHR31743:SF1">
    <property type="entry name" value="SHORT TRANSIENT RECEPTOR POTENTIAL CHANNEL 4-ASSOCIATED PROTEIN"/>
    <property type="match status" value="1"/>
</dbReference>
<dbReference type="Proteomes" id="UP000291116">
    <property type="component" value="Unassembled WGS sequence"/>
</dbReference>
<proteinExistence type="predicted"/>
<feature type="compositionally biased region" description="Polar residues" evidence="1">
    <location>
        <begin position="130"/>
        <end position="143"/>
    </location>
</feature>
<feature type="compositionally biased region" description="Low complexity" evidence="1">
    <location>
        <begin position="493"/>
        <end position="522"/>
    </location>
</feature>
<feature type="region of interest" description="Disordered" evidence="1">
    <location>
        <begin position="321"/>
        <end position="347"/>
    </location>
</feature>
<dbReference type="GO" id="GO:0031464">
    <property type="term" value="C:Cul4A-RING E3 ubiquitin ligase complex"/>
    <property type="evidence" value="ECO:0007669"/>
    <property type="project" value="InterPro"/>
</dbReference>
<evidence type="ECO:0000313" key="2">
    <source>
        <dbReference type="EMBL" id="VEU33346.1"/>
    </source>
</evidence>
<sequence length="1417" mass="152875">MGSSQSADPEEEETARVRSFRGAGGETDDGNINGNDDDGYDYSDYDYDCDDDDDDDYDCDDENDREWPVATGDSHRSFGPAPESETALASVIANTARTYYGSDPAETNGGHTTTDDDDENAADSAAGTLDRSNAAINENSISETNDDSDTELERFFRELGLFGGGALASDQSSLNTNAATATAAAATAGTGEDAGGDDWSVPDHRRGLEWTRRSLETLVSGSASAAPVLGLPGSPPSAQGGPLRGPSVSLALLARETHGRRPAPHAPASDRLRSLGGSALYGRLDGPSAGMCSEVAVLEEAIDERDWAATQAVVSRISPRLIGDPSSAHPGAGVSGPEADPSLPPTAPRFYAGGGRIGLERDAFVLSGGIGVLVRVFREPAFVGEPMARSFDARDLIGGRTSRGRGKAARGPPSAMDAAATNTYHRLGNCWNEALACLRELVYSVPSLLETERVFCDEGEGFLPFLFSLLSHDPFFDGAATLIEEVLCLQSSPQPAPQQHQQEQQQQQQEQTTPQPSSASSPLHGDREGSPDRDRGGDGDAWDPPPTPAAHDDTDDHHGGGDADDDDTGLPRPRVPPPTTFFLGNVPDLYALWGGFNCRQLAQFCRILALLIFEPEDRQLLESPVVLKSLELLALRKARAARSGRDSTVDLNQSILLGDERLLGRLLGVLRVLNYGPALRCYSPFHVMARFPYVADTLTMLGLHELERWTDVFRYDRLARTLPSYAGNQARGGGGNEHDPPPGRQLHELGSVAGMLGTLSESFRNTEGESINQLGHIISVISAAQEAGIVVGRSRQAAPGPRGSGLASAAGILIDAPFSRQGQSHGHYEAPESGAGSGDPMPYAAGRSRLVTPKDAANILQFNALLLGPFQVEILFVLCTLLGGRRKVDAQELLKGSGITSILDDMFQRMPWDSLSPTREPVAHRGPEGSGDSPPEAATGSDNDDDHVYGIHGPGCECTPESALCVQYLRLLHNFCDRDCDNYRGRRLLLSPCERGFVFGGVGVGDDLSGLAPGLLSKIVAAFVGESEESPYRFWLASCVESYLRGSSSVEQVFVARTGLMKHLIEDVSSQRLHCAGSLQTSFDLLGELCKGNLEVLGLLGTHVDTEEKFRRLMSVAASNLVDSNVFIRSLILSLERLSSGSRFHDLRASGGVPDAVEAWERCNGGSSWGFLTHSWLDADAVSAGRGPCLDRDGDGATEGERKSDRTRPLDWFPESPWIAEPPAGAPSAAAGDRSGRFGWAFAPGEDAGSDPSISRTRPGSIDRLSWFLSTNRTRLLRDLLEVVSLKNINHENICCLNTAVVITMFAHRRGELEKLLSDLKDLNDDDKEFDDRSALLRRGPGEARDIRKNFREVLWFWMEYYTHRGRDRLSLEFSSRMRFHQWMEVVALLAADDGSPTSLVRRPLRLPESPYGRLAS</sequence>
<feature type="compositionally biased region" description="Basic and acidic residues" evidence="1">
    <location>
        <begin position="736"/>
        <end position="745"/>
    </location>
</feature>
<reference evidence="2 3" key="1">
    <citation type="submission" date="2019-01" db="EMBL/GenBank/DDBJ databases">
        <authorList>
            <person name="Ferrante I. M."/>
        </authorList>
    </citation>
    <scope>NUCLEOTIDE SEQUENCE [LARGE SCALE GENOMIC DNA]</scope>
    <source>
        <strain evidence="2 3">B856</strain>
    </source>
</reference>
<feature type="region of interest" description="Disordered" evidence="1">
    <location>
        <begin position="914"/>
        <end position="944"/>
    </location>
</feature>
<protein>
    <submittedName>
        <fullName evidence="2">Uncharacterized protein</fullName>
    </submittedName>
</protein>
<name>A0A448YU80_9STRA</name>
<gene>
    <name evidence="2" type="ORF">PSNMU_V1.4_AUG-EV-PASAV3_0001490</name>
</gene>
<feature type="region of interest" description="Disordered" evidence="1">
    <location>
        <begin position="726"/>
        <end position="745"/>
    </location>
</feature>
<keyword evidence="3" id="KW-1185">Reference proteome</keyword>
<organism evidence="2 3">
    <name type="scientific">Pseudo-nitzschia multistriata</name>
    <dbReference type="NCBI Taxonomy" id="183589"/>
    <lineage>
        <taxon>Eukaryota</taxon>
        <taxon>Sar</taxon>
        <taxon>Stramenopiles</taxon>
        <taxon>Ochrophyta</taxon>
        <taxon>Bacillariophyta</taxon>
        <taxon>Bacillariophyceae</taxon>
        <taxon>Bacillariophycidae</taxon>
        <taxon>Bacillariales</taxon>
        <taxon>Bacillariaceae</taxon>
        <taxon>Pseudo-nitzschia</taxon>
    </lineage>
</organism>
<feature type="compositionally biased region" description="Basic and acidic residues" evidence="1">
    <location>
        <begin position="550"/>
        <end position="561"/>
    </location>
</feature>
<feature type="region of interest" description="Disordered" evidence="1">
    <location>
        <begin position="1188"/>
        <end position="1209"/>
    </location>
</feature>
<evidence type="ECO:0000256" key="1">
    <source>
        <dbReference type="SAM" id="MobiDB-lite"/>
    </source>
</evidence>